<evidence type="ECO:0000313" key="1">
    <source>
        <dbReference type="EMBL" id="SMQ66982.1"/>
    </source>
</evidence>
<sequence>MSLVAVGAIAGVVLTSAVAALGVVGVATARRLVLGSPIRYVSVLNAAEATAPGGAVGLGIGTVTTLPGHYTLEFDTGERVLIEA</sequence>
<reference evidence="1 2" key="1">
    <citation type="submission" date="2017-04" db="EMBL/GenBank/DDBJ databases">
        <authorList>
            <person name="Varghese N."/>
            <person name="Submissions S."/>
        </authorList>
    </citation>
    <scope>NUCLEOTIDE SEQUENCE [LARGE SCALE GENOMIC DNA]</scope>
    <source>
        <strain evidence="1 2">VKM Ac-1784</strain>
    </source>
</reference>
<accession>A0ABY1RBG5</accession>
<dbReference type="Proteomes" id="UP000194464">
    <property type="component" value="Unassembled WGS sequence"/>
</dbReference>
<organism evidence="1 2">
    <name type="scientific">Plantibacter elymi</name>
    <name type="common">nom. nud.</name>
    <dbReference type="NCBI Taxonomy" id="199708"/>
    <lineage>
        <taxon>Bacteria</taxon>
        <taxon>Bacillati</taxon>
        <taxon>Actinomycetota</taxon>
        <taxon>Actinomycetes</taxon>
        <taxon>Micrococcales</taxon>
        <taxon>Microbacteriaceae</taxon>
        <taxon>Plantibacter</taxon>
    </lineage>
</organism>
<comment type="caution">
    <text evidence="1">The sequence shown here is derived from an EMBL/GenBank/DDBJ whole genome shotgun (WGS) entry which is preliminary data.</text>
</comment>
<evidence type="ECO:0000313" key="2">
    <source>
        <dbReference type="Proteomes" id="UP000194464"/>
    </source>
</evidence>
<dbReference type="EMBL" id="FXWJ01000002">
    <property type="protein sequence ID" value="SMQ66982.1"/>
    <property type="molecule type" value="Genomic_DNA"/>
</dbReference>
<proteinExistence type="predicted"/>
<dbReference type="RefSeq" id="WP_086473423.1">
    <property type="nucleotide sequence ID" value="NZ_FXWJ01000002.1"/>
</dbReference>
<keyword evidence="2" id="KW-1185">Reference proteome</keyword>
<protein>
    <submittedName>
        <fullName evidence="1">Uncharacterized protein</fullName>
    </submittedName>
</protein>
<gene>
    <name evidence="1" type="ORF">SAMN06295909_1390</name>
</gene>
<name>A0ABY1RBG5_9MICO</name>